<organism evidence="1 2">
    <name type="scientific">Petrolisthes cinctipes</name>
    <name type="common">Flat porcelain crab</name>
    <dbReference type="NCBI Taxonomy" id="88211"/>
    <lineage>
        <taxon>Eukaryota</taxon>
        <taxon>Metazoa</taxon>
        <taxon>Ecdysozoa</taxon>
        <taxon>Arthropoda</taxon>
        <taxon>Crustacea</taxon>
        <taxon>Multicrustacea</taxon>
        <taxon>Malacostraca</taxon>
        <taxon>Eumalacostraca</taxon>
        <taxon>Eucarida</taxon>
        <taxon>Decapoda</taxon>
        <taxon>Pleocyemata</taxon>
        <taxon>Anomura</taxon>
        <taxon>Galatheoidea</taxon>
        <taxon>Porcellanidae</taxon>
        <taxon>Petrolisthes</taxon>
    </lineage>
</organism>
<accession>A0AAE1KDR6</accession>
<protein>
    <submittedName>
        <fullName evidence="1">Uncharacterized protein</fullName>
    </submittedName>
</protein>
<dbReference type="EMBL" id="JAWQEG010002775">
    <property type="protein sequence ID" value="KAK3869798.1"/>
    <property type="molecule type" value="Genomic_DNA"/>
</dbReference>
<evidence type="ECO:0000313" key="1">
    <source>
        <dbReference type="EMBL" id="KAK3869798.1"/>
    </source>
</evidence>
<sequence length="137" mass="15656">MNTSSTTIFIHTVIHPSPHITFIPFVPHHTSSTTTFIHFVLHPSSSTTTFIHFVLHHAPPHIIHHPTLHPPTQHGLFSALPFHFAHRPPLLISDLHISFQLNEKPLQNSISRTQATDNEFLTSFTGYAIRENERKNR</sequence>
<gene>
    <name evidence="1" type="ORF">Pcinc_024920</name>
</gene>
<proteinExistence type="predicted"/>
<name>A0AAE1KDR6_PETCI</name>
<keyword evidence="2" id="KW-1185">Reference proteome</keyword>
<dbReference type="AlphaFoldDB" id="A0AAE1KDR6"/>
<reference evidence="1" key="1">
    <citation type="submission" date="2023-10" db="EMBL/GenBank/DDBJ databases">
        <title>Genome assemblies of two species of porcelain crab, Petrolisthes cinctipes and Petrolisthes manimaculis (Anomura: Porcellanidae).</title>
        <authorList>
            <person name="Angst P."/>
        </authorList>
    </citation>
    <scope>NUCLEOTIDE SEQUENCE</scope>
    <source>
        <strain evidence="1">PB745_01</strain>
        <tissue evidence="1">Gill</tissue>
    </source>
</reference>
<evidence type="ECO:0000313" key="2">
    <source>
        <dbReference type="Proteomes" id="UP001286313"/>
    </source>
</evidence>
<comment type="caution">
    <text evidence="1">The sequence shown here is derived from an EMBL/GenBank/DDBJ whole genome shotgun (WGS) entry which is preliminary data.</text>
</comment>
<dbReference type="Proteomes" id="UP001286313">
    <property type="component" value="Unassembled WGS sequence"/>
</dbReference>